<dbReference type="Proteomes" id="UP000320747">
    <property type="component" value="Unassembled WGS sequence"/>
</dbReference>
<dbReference type="PRINTS" id="PR00035">
    <property type="entry name" value="HTHGNTR"/>
</dbReference>
<reference evidence="5 6" key="1">
    <citation type="submission" date="2019-07" db="EMBL/GenBank/DDBJ databases">
        <title>Draft genome of Corynebacterium godavarianum and other related strains.</title>
        <authorList>
            <person name="Bernier A.-M."/>
            <person name="Bernard K."/>
        </authorList>
    </citation>
    <scope>NUCLEOTIDE SEQUENCE [LARGE SCALE GENOMIC DNA]</scope>
    <source>
        <strain evidence="5 6">LMG 29598</strain>
    </source>
</reference>
<dbReference type="SMART" id="SM00345">
    <property type="entry name" value="HTH_GNTR"/>
    <property type="match status" value="1"/>
</dbReference>
<keyword evidence="3" id="KW-0804">Transcription</keyword>
<dbReference type="SUPFAM" id="SSF64288">
    <property type="entry name" value="Chorismate lyase-like"/>
    <property type="match status" value="1"/>
</dbReference>
<dbReference type="SMART" id="SM00866">
    <property type="entry name" value="UTRA"/>
    <property type="match status" value="1"/>
</dbReference>
<evidence type="ECO:0000256" key="1">
    <source>
        <dbReference type="ARBA" id="ARBA00023015"/>
    </source>
</evidence>
<dbReference type="SUPFAM" id="SSF46785">
    <property type="entry name" value="Winged helix' DNA-binding domain"/>
    <property type="match status" value="1"/>
</dbReference>
<evidence type="ECO:0000256" key="3">
    <source>
        <dbReference type="ARBA" id="ARBA00023163"/>
    </source>
</evidence>
<dbReference type="InterPro" id="IPR050679">
    <property type="entry name" value="Bact_HTH_transcr_reg"/>
</dbReference>
<evidence type="ECO:0000259" key="4">
    <source>
        <dbReference type="PROSITE" id="PS50949"/>
    </source>
</evidence>
<dbReference type="RefSeq" id="WP_154879246.1">
    <property type="nucleotide sequence ID" value="NZ_JAADJX010000001.1"/>
</dbReference>
<dbReference type="InterPro" id="IPR011663">
    <property type="entry name" value="UTRA"/>
</dbReference>
<feature type="domain" description="HTH gntR-type" evidence="4">
    <location>
        <begin position="4"/>
        <end position="74"/>
    </location>
</feature>
<dbReference type="PANTHER" id="PTHR44846">
    <property type="entry name" value="MANNOSYL-D-GLYCERATE TRANSPORT/METABOLISM SYSTEM REPRESSOR MNGR-RELATED"/>
    <property type="match status" value="1"/>
</dbReference>
<dbReference type="Pfam" id="PF00392">
    <property type="entry name" value="GntR"/>
    <property type="match status" value="1"/>
</dbReference>
<name>A0ABY3E437_9CORY</name>
<evidence type="ECO:0000313" key="6">
    <source>
        <dbReference type="Proteomes" id="UP000320747"/>
    </source>
</evidence>
<evidence type="ECO:0000256" key="2">
    <source>
        <dbReference type="ARBA" id="ARBA00023125"/>
    </source>
</evidence>
<dbReference type="PANTHER" id="PTHR44846:SF17">
    <property type="entry name" value="GNTR-FAMILY TRANSCRIPTIONAL REGULATOR"/>
    <property type="match status" value="1"/>
</dbReference>
<organism evidence="5 6">
    <name type="scientific">Corynebacterium godavarianum</name>
    <dbReference type="NCBI Taxonomy" id="2054421"/>
    <lineage>
        <taxon>Bacteria</taxon>
        <taxon>Bacillati</taxon>
        <taxon>Actinomycetota</taxon>
        <taxon>Actinomycetes</taxon>
        <taxon>Mycobacteriales</taxon>
        <taxon>Corynebacteriaceae</taxon>
        <taxon>Corynebacterium</taxon>
    </lineage>
</organism>
<dbReference type="Gene3D" id="3.40.1410.10">
    <property type="entry name" value="Chorismate lyase-like"/>
    <property type="match status" value="1"/>
</dbReference>
<keyword evidence="6" id="KW-1185">Reference proteome</keyword>
<comment type="caution">
    <text evidence="5">The sequence shown here is derived from an EMBL/GenBank/DDBJ whole genome shotgun (WGS) entry which is preliminary data.</text>
</comment>
<protein>
    <submittedName>
        <fullName evidence="5">GntR family transcriptional regulator</fullName>
    </submittedName>
</protein>
<evidence type="ECO:0000313" key="5">
    <source>
        <dbReference type="EMBL" id="TSJ74374.1"/>
    </source>
</evidence>
<dbReference type="Gene3D" id="1.10.10.10">
    <property type="entry name" value="Winged helix-like DNA-binding domain superfamily/Winged helix DNA-binding domain"/>
    <property type="match status" value="1"/>
</dbReference>
<dbReference type="CDD" id="cd07377">
    <property type="entry name" value="WHTH_GntR"/>
    <property type="match status" value="1"/>
</dbReference>
<keyword evidence="1" id="KW-0805">Transcription regulation</keyword>
<proteinExistence type="predicted"/>
<dbReference type="PROSITE" id="PS50949">
    <property type="entry name" value="HTH_GNTR"/>
    <property type="match status" value="1"/>
</dbReference>
<dbReference type="EMBL" id="VMHH01000004">
    <property type="protein sequence ID" value="TSJ74374.1"/>
    <property type="molecule type" value="Genomic_DNA"/>
</dbReference>
<sequence>MATKPAYLRIAETLRTRIESHELKPGDKLPPERELVDQFHVARMTVRHALDVLQLEGIIERKRGRAGGTFVRALPPVVDLNGSTGLAAQLEEKGVDIVSKLLFSGRITPPRVVAAAFGDAGTDAELGDGASDGASDKVYAEERVHYADGAPAFSETLYVRPGYEEGYAVSSLTLTADRRPEAATLREDVVTPGVATDVERGRLQMAANAPLQRVTRKLYEGSLVVAYATIVVRPDVAQLRTVTRF</sequence>
<keyword evidence="2" id="KW-0238">DNA-binding</keyword>
<dbReference type="InterPro" id="IPR000524">
    <property type="entry name" value="Tscrpt_reg_HTH_GntR"/>
</dbReference>
<gene>
    <name evidence="5" type="ORF">FPH17_06355</name>
</gene>
<dbReference type="InterPro" id="IPR036388">
    <property type="entry name" value="WH-like_DNA-bd_sf"/>
</dbReference>
<accession>A0ABY3E437</accession>
<dbReference type="InterPro" id="IPR028978">
    <property type="entry name" value="Chorismate_lyase_/UTRA_dom_sf"/>
</dbReference>
<dbReference type="InterPro" id="IPR036390">
    <property type="entry name" value="WH_DNA-bd_sf"/>
</dbReference>